<dbReference type="Proteomes" id="UP001165960">
    <property type="component" value="Unassembled WGS sequence"/>
</dbReference>
<gene>
    <name evidence="1" type="ORF">DSO57_1011408</name>
</gene>
<accession>A0ACC2UGS8</accession>
<evidence type="ECO:0000313" key="2">
    <source>
        <dbReference type="Proteomes" id="UP001165960"/>
    </source>
</evidence>
<protein>
    <submittedName>
        <fullName evidence="1">Uncharacterized protein</fullName>
    </submittedName>
</protein>
<keyword evidence="2" id="KW-1185">Reference proteome</keyword>
<proteinExistence type="predicted"/>
<comment type="caution">
    <text evidence="1">The sequence shown here is derived from an EMBL/GenBank/DDBJ whole genome shotgun (WGS) entry which is preliminary data.</text>
</comment>
<sequence length="807" mass="90075">MEPPQSLNPSILRGLSDKFYEKRKTSALEIERIVRELFLQQDYEPIRNITSYLVREFAFAHFPHAKNGGLIGLAAIAIALGSEVDDFLDDIIPPVLACFGDQDARVRYYACEAMYNIAKVAKGNVLRFFNEIFDALSKLASDTDLQTKNAAGLLDRLMKDIISELTIDTLPSQQPLDKGVGPVDPYTRQFSLPRFIPLLTERVKTINPFTRTFLVGWISVLNSIPDLELVTYLPRFLEGLLKFLADPNPDVATATHVLCSDFLRDIRDAARASSGDAAEATTGAGQGIWIAGQGVQVDYGRILEQLLPHMASREGGDFALQAMALRWANDFTLFAKPVVLEFAGRLVSAMLPCLAHEREAIGLMAAELNSNLYQLVYCADCEVDYVDMVNLLTLQLLNEHEVTRVESLEWLIMLHSKAPDQLFRPGDGMFPALLRVLSDASEEVVKRDLQLLAQISTHADDSKPGPHFASFMVDLLSLFSTDRRLLEHRGALIIRQLCASLHSETIYRSLASILESDKDLEFAQMMVQHLNVILITAPELQDLRRKLKRLNTRDGQALFVALHRSWCHSPVAAFALCLLAQAYEPAASLLQTFAEIEITVAMLIQVDKLVQLLESPIFTYLRLQLLEPDKHPFLFKSLYGLLMLLPQSSAFTTLKNRLGCISVNGYLATHLAPTSPTNQRSTDSIKRSKNEKDPSPVPTLKFTELLAHFRAVQARHEKARRLASALPRSRLPHHPPKDLEDPVPSEDEASSELTVSTQETSSERRSSLPKSLTKPARRVDSPLSHLRQQTGTTSQKSNQAAPNSNRT</sequence>
<name>A0ACC2UGS8_9FUNG</name>
<organism evidence="1 2">
    <name type="scientific">Entomophthora muscae</name>
    <dbReference type="NCBI Taxonomy" id="34485"/>
    <lineage>
        <taxon>Eukaryota</taxon>
        <taxon>Fungi</taxon>
        <taxon>Fungi incertae sedis</taxon>
        <taxon>Zoopagomycota</taxon>
        <taxon>Entomophthoromycotina</taxon>
        <taxon>Entomophthoromycetes</taxon>
        <taxon>Entomophthorales</taxon>
        <taxon>Entomophthoraceae</taxon>
        <taxon>Entomophthora</taxon>
    </lineage>
</organism>
<evidence type="ECO:0000313" key="1">
    <source>
        <dbReference type="EMBL" id="KAJ9085706.1"/>
    </source>
</evidence>
<dbReference type="EMBL" id="QTSX02000749">
    <property type="protein sequence ID" value="KAJ9085706.1"/>
    <property type="molecule type" value="Genomic_DNA"/>
</dbReference>
<reference evidence="1" key="1">
    <citation type="submission" date="2022-04" db="EMBL/GenBank/DDBJ databases">
        <title>Genome of the entomopathogenic fungus Entomophthora muscae.</title>
        <authorList>
            <person name="Elya C."/>
            <person name="Lovett B.R."/>
            <person name="Lee E."/>
            <person name="Macias A.M."/>
            <person name="Hajek A.E."/>
            <person name="De Bivort B.L."/>
            <person name="Kasson M.T."/>
            <person name="De Fine Licht H.H."/>
            <person name="Stajich J.E."/>
        </authorList>
    </citation>
    <scope>NUCLEOTIDE SEQUENCE</scope>
    <source>
        <strain evidence="1">Berkeley</strain>
    </source>
</reference>